<evidence type="ECO:0000256" key="1">
    <source>
        <dbReference type="SAM" id="MobiDB-lite"/>
    </source>
</evidence>
<proteinExistence type="predicted"/>
<dbReference type="AlphaFoldDB" id="A0A6A6BP85"/>
<evidence type="ECO:0000313" key="2">
    <source>
        <dbReference type="EMBL" id="KAF2144667.1"/>
    </source>
</evidence>
<evidence type="ECO:0000313" key="3">
    <source>
        <dbReference type="Proteomes" id="UP000799438"/>
    </source>
</evidence>
<sequence length="151" mass="17174">MQCQCYVRAPLGLRSPLCSHRQAVPFLARDEVSITASGLTPSMPTPTPTPTPQRFSKKSEDRRHPPPFGKPRKPCTTARNHLAKNSYIYIHTHIRTRTSYSLPLSPSNIFQCALSGRSRNQDEPPRRKFCSISISALRLYLLLMQLRRVLC</sequence>
<dbReference type="Proteomes" id="UP000799438">
    <property type="component" value="Unassembled WGS sequence"/>
</dbReference>
<dbReference type="EMBL" id="ML995479">
    <property type="protein sequence ID" value="KAF2144667.1"/>
    <property type="molecule type" value="Genomic_DNA"/>
</dbReference>
<feature type="region of interest" description="Disordered" evidence="1">
    <location>
        <begin position="37"/>
        <end position="76"/>
    </location>
</feature>
<accession>A0A6A6BP85</accession>
<gene>
    <name evidence="2" type="ORF">K452DRAFT_145303</name>
</gene>
<organism evidence="2 3">
    <name type="scientific">Aplosporella prunicola CBS 121167</name>
    <dbReference type="NCBI Taxonomy" id="1176127"/>
    <lineage>
        <taxon>Eukaryota</taxon>
        <taxon>Fungi</taxon>
        <taxon>Dikarya</taxon>
        <taxon>Ascomycota</taxon>
        <taxon>Pezizomycotina</taxon>
        <taxon>Dothideomycetes</taxon>
        <taxon>Dothideomycetes incertae sedis</taxon>
        <taxon>Botryosphaeriales</taxon>
        <taxon>Aplosporellaceae</taxon>
        <taxon>Aplosporella</taxon>
    </lineage>
</organism>
<dbReference type="GeneID" id="54292969"/>
<reference evidence="2" key="1">
    <citation type="journal article" date="2020" name="Stud. Mycol.">
        <title>101 Dothideomycetes genomes: a test case for predicting lifestyles and emergence of pathogens.</title>
        <authorList>
            <person name="Haridas S."/>
            <person name="Albert R."/>
            <person name="Binder M."/>
            <person name="Bloem J."/>
            <person name="Labutti K."/>
            <person name="Salamov A."/>
            <person name="Andreopoulos B."/>
            <person name="Baker S."/>
            <person name="Barry K."/>
            <person name="Bills G."/>
            <person name="Bluhm B."/>
            <person name="Cannon C."/>
            <person name="Castanera R."/>
            <person name="Culley D."/>
            <person name="Daum C."/>
            <person name="Ezra D."/>
            <person name="Gonzalez J."/>
            <person name="Henrissat B."/>
            <person name="Kuo A."/>
            <person name="Liang C."/>
            <person name="Lipzen A."/>
            <person name="Lutzoni F."/>
            <person name="Magnuson J."/>
            <person name="Mondo S."/>
            <person name="Nolan M."/>
            <person name="Ohm R."/>
            <person name="Pangilinan J."/>
            <person name="Park H.-J."/>
            <person name="Ramirez L."/>
            <person name="Alfaro M."/>
            <person name="Sun H."/>
            <person name="Tritt A."/>
            <person name="Yoshinaga Y."/>
            <person name="Zwiers L.-H."/>
            <person name="Turgeon B."/>
            <person name="Goodwin S."/>
            <person name="Spatafora J."/>
            <person name="Crous P."/>
            <person name="Grigoriev I."/>
        </authorList>
    </citation>
    <scope>NUCLEOTIDE SEQUENCE</scope>
    <source>
        <strain evidence="2">CBS 121167</strain>
    </source>
</reference>
<name>A0A6A6BP85_9PEZI</name>
<dbReference type="RefSeq" id="XP_033400379.1">
    <property type="nucleotide sequence ID" value="XM_033535475.1"/>
</dbReference>
<protein>
    <submittedName>
        <fullName evidence="2">Uncharacterized protein</fullName>
    </submittedName>
</protein>
<keyword evidence="3" id="KW-1185">Reference proteome</keyword>